<comment type="similarity">
    <text evidence="1">Belongs to the ARG7 family.</text>
</comment>
<dbReference type="PANTHER" id="PTHR31175">
    <property type="entry name" value="AUXIN-RESPONSIVE FAMILY PROTEIN"/>
    <property type="match status" value="1"/>
</dbReference>
<dbReference type="Pfam" id="PF02519">
    <property type="entry name" value="Auxin_inducible"/>
    <property type="match status" value="3"/>
</dbReference>
<gene>
    <name evidence="2" type="ORF">CKAN_01973200</name>
</gene>
<dbReference type="GO" id="GO:0009733">
    <property type="term" value="P:response to auxin"/>
    <property type="evidence" value="ECO:0007669"/>
    <property type="project" value="InterPro"/>
</dbReference>
<evidence type="ECO:0000313" key="3">
    <source>
        <dbReference type="Proteomes" id="UP000283530"/>
    </source>
</evidence>
<comment type="caution">
    <text evidence="2">The sequence shown here is derived from an EMBL/GenBank/DDBJ whole genome shotgun (WGS) entry which is preliminary data.</text>
</comment>
<keyword evidence="3" id="KW-1185">Reference proteome</keyword>
<sequence>MELLLGPLGMSQQPNLHRASCLECLKTSLVYHAMGLLQYHRLLKKARKWQKFIVKARRKISTSRTRRSVEAESCIKSVADKGHFVVYTIDGTRFMVPLAYLNNSIFIELFRLSEYQFGLPCNGPITIPCDSLSLKYLVSFIWNRLSDELEKALLTSIATRRCSAPPLLQLEQNHQQILMARKWQKFAVDARRRISISRTVRSEEVESCIRPLADKGHFIVYTIDDRRFMVPLAYLKNPILLELFRMSEEQFGLPCNGAFTMPCDAIFMDCVISLTHRHVSKDVGKALRLLKMARKWQKFTENARRRILTSRIRKSSEAELCIKSLPAKGHFVAYTIDGKRFMVPLAYLNSPIFIELFRMSEDQFGLPYDGPITMPCDGLFMEYVASFIRRRLSEDVEKALLTSIAMGRCSTPSMLQLEQNHQQILVHGF</sequence>
<dbReference type="OrthoDB" id="1936278at2759"/>
<protein>
    <submittedName>
        <fullName evidence="2">Auxin-responsive protein SAUR36</fullName>
    </submittedName>
</protein>
<organism evidence="2 3">
    <name type="scientific">Cinnamomum micranthum f. kanehirae</name>
    <dbReference type="NCBI Taxonomy" id="337451"/>
    <lineage>
        <taxon>Eukaryota</taxon>
        <taxon>Viridiplantae</taxon>
        <taxon>Streptophyta</taxon>
        <taxon>Embryophyta</taxon>
        <taxon>Tracheophyta</taxon>
        <taxon>Spermatophyta</taxon>
        <taxon>Magnoliopsida</taxon>
        <taxon>Magnoliidae</taxon>
        <taxon>Laurales</taxon>
        <taxon>Lauraceae</taxon>
        <taxon>Cinnamomum</taxon>
    </lineage>
</organism>
<evidence type="ECO:0000313" key="2">
    <source>
        <dbReference type="EMBL" id="RWR90630.1"/>
    </source>
</evidence>
<accession>A0A3S3PHB8</accession>
<dbReference type="Proteomes" id="UP000283530">
    <property type="component" value="Unassembled WGS sequence"/>
</dbReference>
<dbReference type="EMBL" id="QPKB01000008">
    <property type="protein sequence ID" value="RWR90630.1"/>
    <property type="molecule type" value="Genomic_DNA"/>
</dbReference>
<name>A0A3S3PHB8_9MAGN</name>
<dbReference type="InterPro" id="IPR003676">
    <property type="entry name" value="SAUR_fam"/>
</dbReference>
<evidence type="ECO:0000256" key="1">
    <source>
        <dbReference type="ARBA" id="ARBA00006974"/>
    </source>
</evidence>
<reference evidence="2 3" key="1">
    <citation type="journal article" date="2019" name="Nat. Plants">
        <title>Stout camphor tree genome fills gaps in understanding of flowering plant genome evolution.</title>
        <authorList>
            <person name="Chaw S.M."/>
            <person name="Liu Y.C."/>
            <person name="Wu Y.W."/>
            <person name="Wang H.Y."/>
            <person name="Lin C.I."/>
            <person name="Wu C.S."/>
            <person name="Ke H.M."/>
            <person name="Chang L.Y."/>
            <person name="Hsu C.Y."/>
            <person name="Yang H.T."/>
            <person name="Sudianto E."/>
            <person name="Hsu M.H."/>
            <person name="Wu K.P."/>
            <person name="Wang L.N."/>
            <person name="Leebens-Mack J.H."/>
            <person name="Tsai I.J."/>
        </authorList>
    </citation>
    <scope>NUCLEOTIDE SEQUENCE [LARGE SCALE GENOMIC DNA]</scope>
    <source>
        <strain evidence="3">cv. Chaw 1501</strain>
        <tissue evidence="2">Young leaves</tissue>
    </source>
</reference>
<proteinExistence type="inferred from homology"/>
<dbReference type="AlphaFoldDB" id="A0A3S3PHB8"/>